<dbReference type="Pfam" id="PF03176">
    <property type="entry name" value="MMPL"/>
    <property type="match status" value="2"/>
</dbReference>
<name>A0A1M5JD84_9BACT</name>
<dbReference type="STRING" id="1194090.SAMN05443144_12655"/>
<feature type="domain" description="SSD" evidence="7">
    <location>
        <begin position="819"/>
        <end position="946"/>
    </location>
</feature>
<dbReference type="SUPFAM" id="SSF82866">
    <property type="entry name" value="Multidrug efflux transporter AcrB transmembrane domain"/>
    <property type="match status" value="2"/>
</dbReference>
<feature type="transmembrane region" description="Helical" evidence="6">
    <location>
        <begin position="217"/>
        <end position="236"/>
    </location>
</feature>
<dbReference type="PROSITE" id="PS50156">
    <property type="entry name" value="SSD"/>
    <property type="match status" value="2"/>
</dbReference>
<dbReference type="PANTHER" id="PTHR33406">
    <property type="entry name" value="MEMBRANE PROTEIN MJ1562-RELATED"/>
    <property type="match status" value="1"/>
</dbReference>
<evidence type="ECO:0000313" key="8">
    <source>
        <dbReference type="EMBL" id="SHG38471.1"/>
    </source>
</evidence>
<feature type="transmembrane region" description="Helical" evidence="6">
    <location>
        <begin position="346"/>
        <end position="372"/>
    </location>
</feature>
<evidence type="ECO:0000256" key="1">
    <source>
        <dbReference type="ARBA" id="ARBA00004651"/>
    </source>
</evidence>
<dbReference type="InterPro" id="IPR000731">
    <property type="entry name" value="SSD"/>
</dbReference>
<feature type="transmembrane region" description="Helical" evidence="6">
    <location>
        <begin position="924"/>
        <end position="947"/>
    </location>
</feature>
<feature type="transmembrane region" description="Helical" evidence="6">
    <location>
        <begin position="12"/>
        <end position="31"/>
    </location>
</feature>
<feature type="transmembrane region" description="Helical" evidence="6">
    <location>
        <begin position="821"/>
        <end position="842"/>
    </location>
</feature>
<gene>
    <name evidence="8" type="ORF">SAMN05443144_12655</name>
</gene>
<reference evidence="8 9" key="1">
    <citation type="submission" date="2016-11" db="EMBL/GenBank/DDBJ databases">
        <authorList>
            <person name="Jaros S."/>
            <person name="Januszkiewicz K."/>
            <person name="Wedrychowicz H."/>
        </authorList>
    </citation>
    <scope>NUCLEOTIDE SEQUENCE [LARGE SCALE GENOMIC DNA]</scope>
    <source>
        <strain evidence="8 9">DSM 21986</strain>
    </source>
</reference>
<keyword evidence="4 6" id="KW-1133">Transmembrane helix</keyword>
<feature type="transmembrane region" description="Helical" evidence="6">
    <location>
        <begin position="796"/>
        <end position="814"/>
    </location>
</feature>
<sequence length="979" mass="107894">MTRLANLIIKFRWWVIAATLLITGFMGWKTIQTISLNADFSTYLSQDDPLVQEYNRIGEVYGSNSTGMVLITSEKVFTSETLGLINRLTEAYGDVEGIRYVTSLTNVLDFRKTDWGLEVGKLLNKGEVPEDPEVLNRLEEYVMNKERYEGNLVSNDETTTAIILRFANGSNEFATSLRVREASDQVLGEGYPGGETLYYGGMPFLIYNMTLLIGENMTVLIPLMLLLLIVVLYLGLRHWTGVVFPLTVVVVSTVWVTGFMGLWGLQFDLLTGIMPVVLIALGSADGIHLMKRFYERRQLGETPEKAARFTFRDMGIPIILTTITTMVGFASLSISDFSVIRQFGLLTALGVVLALVVTLTLLPALLSFGVGVEAKTAAAKNRGKVPGTDRFAAWLFNHRWTLISATAVVVAASLIAIPRIKKDVDWTLCLAKGSDAYHAEMLLRNKFGGSLPLQVVVRGDLKDPAVLTAMRTVERKLQTVTEVSKPQSMANIIGEMNEVMNGRFVIPETRQGVTNLWFLVEGEDEMDQLIGPEEDESLMNFKLGTWHTATLAASVDSVNAYLKTLPSKMALVNLNQVSGQARARLDQLRQAELARELEWLLQRYDVPSTDEQRNRIVASVLEFTVNDATRTQVRRSLADYLQSPQAELELSSGRIQTTAAEIARSLDEAAAPSAEQIAEQIRQVNPGVSGEDAEWLAGSLAVIVDESLGEAMIGPALNRLDPLIDQTADRALIRKYAKGLFWRAAEDQVLVDAARAPELLGDYTAAIDREAEWNIYQAGMPSVLKSMEENLTPTQVESLLLSLVFVLILLAVIFRSSLVAFIGVAPITLTILINFAVMGYLGIGLDSFTAMIASIIIGLGIDTDIHFISRFRDEFNACGDKLKALKTTLSTTGLAIVTNALAVGSGFLVLLFAGGQHIRRFGGLTSLTMFVSATFSLTLLAVLLLWLKPKYLQRSGPIPSNRKRKGLKKDETEKPVFYE</sequence>
<dbReference type="RefSeq" id="WP_073067795.1">
    <property type="nucleotide sequence ID" value="NZ_FQUS01000026.1"/>
</dbReference>
<evidence type="ECO:0000256" key="3">
    <source>
        <dbReference type="ARBA" id="ARBA00022692"/>
    </source>
</evidence>
<comment type="subcellular location">
    <subcellularLocation>
        <location evidence="1">Cell membrane</location>
        <topology evidence="1">Multi-pass membrane protein</topology>
    </subcellularLocation>
</comment>
<evidence type="ECO:0000259" key="7">
    <source>
        <dbReference type="PROSITE" id="PS50156"/>
    </source>
</evidence>
<feature type="transmembrane region" description="Helical" evidence="6">
    <location>
        <begin position="400"/>
        <end position="420"/>
    </location>
</feature>
<dbReference type="OrthoDB" id="9809027at2"/>
<evidence type="ECO:0000256" key="4">
    <source>
        <dbReference type="ARBA" id="ARBA00022989"/>
    </source>
</evidence>
<dbReference type="GO" id="GO:0005886">
    <property type="term" value="C:plasma membrane"/>
    <property type="evidence" value="ECO:0007669"/>
    <property type="project" value="UniProtKB-SubCell"/>
</dbReference>
<dbReference type="InterPro" id="IPR004869">
    <property type="entry name" value="MMPL_dom"/>
</dbReference>
<feature type="transmembrane region" description="Helical" evidence="6">
    <location>
        <begin position="269"/>
        <end position="290"/>
    </location>
</feature>
<keyword evidence="5 6" id="KW-0472">Membrane</keyword>
<keyword evidence="3 6" id="KW-0812">Transmembrane</keyword>
<feature type="transmembrane region" description="Helical" evidence="6">
    <location>
        <begin position="243"/>
        <end position="263"/>
    </location>
</feature>
<feature type="transmembrane region" description="Helical" evidence="6">
    <location>
        <begin position="848"/>
        <end position="868"/>
    </location>
</feature>
<protein>
    <submittedName>
        <fullName evidence="8">MMPL family protein</fullName>
    </submittedName>
</protein>
<dbReference type="Proteomes" id="UP000184041">
    <property type="component" value="Unassembled WGS sequence"/>
</dbReference>
<dbReference type="InterPro" id="IPR050545">
    <property type="entry name" value="Mycobact_MmpL"/>
</dbReference>
<dbReference type="Gene3D" id="1.20.1640.10">
    <property type="entry name" value="Multidrug efflux transporter AcrB transmembrane domain"/>
    <property type="match status" value="2"/>
</dbReference>
<dbReference type="AlphaFoldDB" id="A0A1M5JD84"/>
<feature type="transmembrane region" description="Helical" evidence="6">
    <location>
        <begin position="311"/>
        <end position="334"/>
    </location>
</feature>
<evidence type="ECO:0000256" key="6">
    <source>
        <dbReference type="SAM" id="Phobius"/>
    </source>
</evidence>
<feature type="domain" description="SSD" evidence="7">
    <location>
        <begin position="246"/>
        <end position="368"/>
    </location>
</feature>
<proteinExistence type="predicted"/>
<dbReference type="PANTHER" id="PTHR33406:SF13">
    <property type="entry name" value="MEMBRANE PROTEIN YDFJ"/>
    <property type="match status" value="1"/>
</dbReference>
<keyword evidence="9" id="KW-1185">Reference proteome</keyword>
<evidence type="ECO:0000256" key="2">
    <source>
        <dbReference type="ARBA" id="ARBA00022475"/>
    </source>
</evidence>
<accession>A0A1M5JD84</accession>
<dbReference type="EMBL" id="FQUS01000026">
    <property type="protein sequence ID" value="SHG38471.1"/>
    <property type="molecule type" value="Genomic_DNA"/>
</dbReference>
<organism evidence="8 9">
    <name type="scientific">Fodinibius roseus</name>
    <dbReference type="NCBI Taxonomy" id="1194090"/>
    <lineage>
        <taxon>Bacteria</taxon>
        <taxon>Pseudomonadati</taxon>
        <taxon>Balneolota</taxon>
        <taxon>Balneolia</taxon>
        <taxon>Balneolales</taxon>
        <taxon>Balneolaceae</taxon>
        <taxon>Fodinibius</taxon>
    </lineage>
</organism>
<evidence type="ECO:0000313" key="9">
    <source>
        <dbReference type="Proteomes" id="UP000184041"/>
    </source>
</evidence>
<evidence type="ECO:0000256" key="5">
    <source>
        <dbReference type="ARBA" id="ARBA00023136"/>
    </source>
</evidence>
<keyword evidence="2" id="KW-1003">Cell membrane</keyword>
<feature type="transmembrane region" description="Helical" evidence="6">
    <location>
        <begin position="889"/>
        <end position="912"/>
    </location>
</feature>